<accession>X1ASL1</accession>
<feature type="non-terminal residue" evidence="1">
    <location>
        <position position="1"/>
    </location>
</feature>
<comment type="caution">
    <text evidence="1">The sequence shown here is derived from an EMBL/GenBank/DDBJ whole genome shotgun (WGS) entry which is preliminary data.</text>
</comment>
<protein>
    <submittedName>
        <fullName evidence="1">Uncharacterized protein</fullName>
    </submittedName>
</protein>
<evidence type="ECO:0000313" key="1">
    <source>
        <dbReference type="EMBL" id="GAG85700.1"/>
    </source>
</evidence>
<name>X1ASL1_9ZZZZ</name>
<reference evidence="1" key="1">
    <citation type="journal article" date="2014" name="Front. Microbiol.">
        <title>High frequency of phylogenetically diverse reductive dehalogenase-homologous genes in deep subseafloor sedimentary metagenomes.</title>
        <authorList>
            <person name="Kawai M."/>
            <person name="Futagami T."/>
            <person name="Toyoda A."/>
            <person name="Takaki Y."/>
            <person name="Nishi S."/>
            <person name="Hori S."/>
            <person name="Arai W."/>
            <person name="Tsubouchi T."/>
            <person name="Morono Y."/>
            <person name="Uchiyama I."/>
            <person name="Ito T."/>
            <person name="Fujiyama A."/>
            <person name="Inagaki F."/>
            <person name="Takami H."/>
        </authorList>
    </citation>
    <scope>NUCLEOTIDE SEQUENCE</scope>
    <source>
        <strain evidence="1">Expedition CK06-06</strain>
    </source>
</reference>
<organism evidence="1">
    <name type="scientific">marine sediment metagenome</name>
    <dbReference type="NCBI Taxonomy" id="412755"/>
    <lineage>
        <taxon>unclassified sequences</taxon>
        <taxon>metagenomes</taxon>
        <taxon>ecological metagenomes</taxon>
    </lineage>
</organism>
<dbReference type="AlphaFoldDB" id="X1ASL1"/>
<proteinExistence type="predicted"/>
<gene>
    <name evidence="1" type="ORF">S01H4_30139</name>
</gene>
<sequence length="42" mass="4973">SLSKVNNLKIGIILPFFLKLLKLFYNHNTGVLRLYRTNKILR</sequence>
<dbReference type="EMBL" id="BART01015529">
    <property type="protein sequence ID" value="GAG85700.1"/>
    <property type="molecule type" value="Genomic_DNA"/>
</dbReference>